<dbReference type="GO" id="GO:0006623">
    <property type="term" value="P:protein targeting to vacuole"/>
    <property type="evidence" value="ECO:0007669"/>
    <property type="project" value="TreeGrafter"/>
</dbReference>
<evidence type="ECO:0000256" key="2">
    <source>
        <dbReference type="ARBA" id="ARBA00006613"/>
    </source>
</evidence>
<comment type="caution">
    <text evidence="10">The sequence shown here is derived from an EMBL/GenBank/DDBJ whole genome shotgun (WGS) entry which is preliminary data.</text>
</comment>
<comment type="subunit">
    <text evidence="7">Adaptor protein complex 3 (AP-3) is a heterotetramer.</text>
</comment>
<feature type="region of interest" description="Disordered" evidence="8">
    <location>
        <begin position="791"/>
        <end position="954"/>
    </location>
</feature>
<evidence type="ECO:0000256" key="1">
    <source>
        <dbReference type="ARBA" id="ARBA00004308"/>
    </source>
</evidence>
<dbReference type="InterPro" id="IPR017105">
    <property type="entry name" value="AP3_complex_dsu"/>
</dbReference>
<reference evidence="10" key="1">
    <citation type="submission" date="2021-03" db="EMBL/GenBank/DDBJ databases">
        <authorList>
            <person name="Li Z."/>
            <person name="Yang C."/>
        </authorList>
    </citation>
    <scope>NUCLEOTIDE SEQUENCE</scope>
    <source>
        <strain evidence="10">Dzin_1.0</strain>
        <tissue evidence="10">Leaf</tissue>
    </source>
</reference>
<keyword evidence="3 7" id="KW-0813">Transport</keyword>
<dbReference type="Gene3D" id="1.25.10.10">
    <property type="entry name" value="Leucine-rich Repeat Variant"/>
    <property type="match status" value="1"/>
</dbReference>
<dbReference type="EMBL" id="JAGGNH010000001">
    <property type="protein sequence ID" value="KAJ0985756.1"/>
    <property type="molecule type" value="Genomic_DNA"/>
</dbReference>
<name>A0A9D5HRF1_9LILI</name>
<evidence type="ECO:0000256" key="7">
    <source>
        <dbReference type="PIRNR" id="PIRNR037092"/>
    </source>
</evidence>
<evidence type="ECO:0000313" key="11">
    <source>
        <dbReference type="Proteomes" id="UP001085076"/>
    </source>
</evidence>
<feature type="region of interest" description="Disordered" evidence="8">
    <location>
        <begin position="722"/>
        <end position="746"/>
    </location>
</feature>
<proteinExistence type="inferred from homology"/>
<feature type="domain" description="Clathrin/coatomer adaptor adaptin-like N-terminal" evidence="9">
    <location>
        <begin position="36"/>
        <end position="524"/>
    </location>
</feature>
<dbReference type="PIRSF" id="PIRSF037092">
    <property type="entry name" value="AP3_complex_delta"/>
    <property type="match status" value="1"/>
</dbReference>
<dbReference type="OrthoDB" id="10264595at2759"/>
<dbReference type="PANTHER" id="PTHR22781:SF12">
    <property type="entry name" value="AP-3 COMPLEX SUBUNIT DELTA-1"/>
    <property type="match status" value="1"/>
</dbReference>
<evidence type="ECO:0000256" key="6">
    <source>
        <dbReference type="ARBA" id="ARBA00023136"/>
    </source>
</evidence>
<dbReference type="GO" id="GO:0030123">
    <property type="term" value="C:AP-3 adaptor complex"/>
    <property type="evidence" value="ECO:0007669"/>
    <property type="project" value="InterPro"/>
</dbReference>
<comment type="similarity">
    <text evidence="2 7">Belongs to the adaptor complexes large subunit family.</text>
</comment>
<dbReference type="GO" id="GO:0006896">
    <property type="term" value="P:Golgi to vacuole transport"/>
    <property type="evidence" value="ECO:0007669"/>
    <property type="project" value="TreeGrafter"/>
</dbReference>
<reference evidence="10" key="2">
    <citation type="journal article" date="2022" name="Hortic Res">
        <title>The genome of Dioscorea zingiberensis sheds light on the biosynthesis, origin and evolution of the medicinally important diosgenin saponins.</title>
        <authorList>
            <person name="Li Y."/>
            <person name="Tan C."/>
            <person name="Li Z."/>
            <person name="Guo J."/>
            <person name="Li S."/>
            <person name="Chen X."/>
            <person name="Wang C."/>
            <person name="Dai X."/>
            <person name="Yang H."/>
            <person name="Song W."/>
            <person name="Hou L."/>
            <person name="Xu J."/>
            <person name="Tong Z."/>
            <person name="Xu A."/>
            <person name="Yuan X."/>
            <person name="Wang W."/>
            <person name="Yang Q."/>
            <person name="Chen L."/>
            <person name="Sun Z."/>
            <person name="Wang K."/>
            <person name="Pan B."/>
            <person name="Chen J."/>
            <person name="Bao Y."/>
            <person name="Liu F."/>
            <person name="Qi X."/>
            <person name="Gang D.R."/>
            <person name="Wen J."/>
            <person name="Li J."/>
        </authorList>
    </citation>
    <scope>NUCLEOTIDE SEQUENCE</scope>
    <source>
        <strain evidence="10">Dzin_1.0</strain>
    </source>
</reference>
<evidence type="ECO:0000256" key="5">
    <source>
        <dbReference type="ARBA" id="ARBA00022927"/>
    </source>
</evidence>
<dbReference type="GO" id="GO:0010008">
    <property type="term" value="C:endosome membrane"/>
    <property type="evidence" value="ECO:0007669"/>
    <property type="project" value="TreeGrafter"/>
</dbReference>
<keyword evidence="7" id="KW-0333">Golgi apparatus</keyword>
<keyword evidence="4" id="KW-0677">Repeat</keyword>
<dbReference type="PANTHER" id="PTHR22781">
    <property type="entry name" value="DELTA ADAPTIN-RELATED"/>
    <property type="match status" value="1"/>
</dbReference>
<feature type="compositionally biased region" description="Basic and acidic residues" evidence="8">
    <location>
        <begin position="725"/>
        <end position="734"/>
    </location>
</feature>
<protein>
    <recommendedName>
        <fullName evidence="7">AP-3 complex subunit delta</fullName>
    </recommendedName>
</protein>
<dbReference type="SUPFAM" id="SSF48371">
    <property type="entry name" value="ARM repeat"/>
    <property type="match status" value="1"/>
</dbReference>
<dbReference type="InterPro" id="IPR016024">
    <property type="entry name" value="ARM-type_fold"/>
</dbReference>
<gene>
    <name evidence="10" type="ORF">J5N97_004112</name>
</gene>
<evidence type="ECO:0000259" key="9">
    <source>
        <dbReference type="Pfam" id="PF01602"/>
    </source>
</evidence>
<evidence type="ECO:0000256" key="3">
    <source>
        <dbReference type="ARBA" id="ARBA00022448"/>
    </source>
</evidence>
<comment type="subcellular location">
    <subcellularLocation>
        <location evidence="1">Endomembrane system</location>
    </subcellularLocation>
    <subcellularLocation>
        <location evidence="7">Golgi apparatus</location>
    </subcellularLocation>
</comment>
<sequence>MAGSSSSPGLVDTLLQRSLDDLIKALRSHPAGEPSIISRALEEIRREIRSTDPDTKSVALQKLTYLSSLHSIDMSWASFHAVELLPSTSLSLKRLAYLAASLSFHPSSDLLLLTTNQLRKDLSPSSPSPILSLALEFLSVAASPDLARDLTPEIHSLLSSPKPPIRAKAAAAALRVFTRCPDSVRIAFKRLVDNLDPSSDPRVISSAVGVFCELSASDPKPFLPLAPEFYRLLVNSKNNWVLIKVLKLFARLAPLEPRLANRIVDPICEHLRRSNAKSLVLECIHTVAVSLADYDHAVRLAVDKMREFLSCDDDPNLRYLGLHALSMLGPRHSWAVEENKQVIIKSLNDPDPNIRREALHLIMGMLFDSNVVEISMLLVSFASKLTPNPEFCNEILGAVLLACGRNVYELVMDFDWYVTLLGEMARNPHCAKGEEIERQLVDIGLRVKDARSELVRVVRDLLIDPALLGNPSIHRILSASAWVSGEYVEFSRNPLEVLEALLQPRTNLLPTSVRAVYMQAVFKVLTFCFCSYLESLDDGQILSSLGNTISGDGCQEESDAATVRFVTNDNTMVGSVDDDGATDCMPGSLMGSVKLNGPFTHESILYMLNLIETSLAPLSECGEVEVQDRSRGILCLIHMLREFQVLNCNEEALRKDCRVIEIANLMTGVFSQELGPISASAQKRVSVPDGLILKDNLADLTAVLGEEVEVSGSVTTSFFHRNHHHVETGDESKTSTESTSLLSEHRKRHELYYLPAEKDEIQSNDYPPANDPQLPVSQGGASEDLVEFTDQPFLSRQTKPTKPRPVVVKLDDGDVQHNSAPRPTVDLKDDLLSGAVRDVLFGNEDKPKQSQMRSSKSQRRKKDPLTSVESASHLKESVNFVHVEHGSSSSKSSRRHSHSTEKQSSPGGSMDKEERSHKNSMNSHHHHRKNKHRQREDVLSNLVPHTPVIQDFLL</sequence>
<evidence type="ECO:0000256" key="8">
    <source>
        <dbReference type="SAM" id="MobiDB-lite"/>
    </source>
</evidence>
<keyword evidence="11" id="KW-1185">Reference proteome</keyword>
<dbReference type="InterPro" id="IPR002553">
    <property type="entry name" value="Clathrin/coatomer_adapt-like_N"/>
</dbReference>
<accession>A0A9D5HRF1</accession>
<keyword evidence="6" id="KW-0472">Membrane</keyword>
<comment type="function">
    <text evidence="7">Part of the AP-3 complex, an adaptor-related complex which seems to be clathrin-associated. The complex is associated with the Golgi region as well as more peripheral structures. It facilitates the budding of vesicles from the Golgi membrane and may be directly involved in trafficking to the vacuole. It also function in maintaining the identity of lytic vacuoles and in regulating the transition between storage and lytic vacuoles.</text>
</comment>
<evidence type="ECO:0000256" key="4">
    <source>
        <dbReference type="ARBA" id="ARBA00022737"/>
    </source>
</evidence>
<feature type="compositionally biased region" description="Basic residues" evidence="8">
    <location>
        <begin position="923"/>
        <end position="933"/>
    </location>
</feature>
<evidence type="ECO:0000313" key="10">
    <source>
        <dbReference type="EMBL" id="KAJ0985756.1"/>
    </source>
</evidence>
<keyword evidence="5 7" id="KW-0653">Protein transport</keyword>
<dbReference type="GO" id="GO:0005794">
    <property type="term" value="C:Golgi apparatus"/>
    <property type="evidence" value="ECO:0007669"/>
    <property type="project" value="UniProtKB-SubCell"/>
</dbReference>
<organism evidence="10 11">
    <name type="scientific">Dioscorea zingiberensis</name>
    <dbReference type="NCBI Taxonomy" id="325984"/>
    <lineage>
        <taxon>Eukaryota</taxon>
        <taxon>Viridiplantae</taxon>
        <taxon>Streptophyta</taxon>
        <taxon>Embryophyta</taxon>
        <taxon>Tracheophyta</taxon>
        <taxon>Spermatophyta</taxon>
        <taxon>Magnoliopsida</taxon>
        <taxon>Liliopsida</taxon>
        <taxon>Dioscoreales</taxon>
        <taxon>Dioscoreaceae</taxon>
        <taxon>Dioscorea</taxon>
    </lineage>
</organism>
<dbReference type="AlphaFoldDB" id="A0A9D5HRF1"/>
<dbReference type="Pfam" id="PF01602">
    <property type="entry name" value="Adaptin_N"/>
    <property type="match status" value="1"/>
</dbReference>
<dbReference type="InterPro" id="IPR011989">
    <property type="entry name" value="ARM-like"/>
</dbReference>
<dbReference type="Proteomes" id="UP001085076">
    <property type="component" value="Miscellaneous, Linkage group lg01"/>
</dbReference>